<evidence type="ECO:0000313" key="8">
    <source>
        <dbReference type="Proteomes" id="UP000239001"/>
    </source>
</evidence>
<dbReference type="PANTHER" id="PTHR11959">
    <property type="entry name" value="4-HYDROXYPHENYLPYRUVATE DIOXYGENASE"/>
    <property type="match status" value="1"/>
</dbReference>
<dbReference type="EMBL" id="PXOH01000005">
    <property type="protein sequence ID" value="PSF38102.1"/>
    <property type="molecule type" value="Genomic_DNA"/>
</dbReference>
<dbReference type="CDD" id="cd07250">
    <property type="entry name" value="HPPD_C_like"/>
    <property type="match status" value="1"/>
</dbReference>
<comment type="caution">
    <text evidence="7">The sequence shown here is derived from an EMBL/GenBank/DDBJ whole genome shotgun (WGS) entry which is preliminary data.</text>
</comment>
<dbReference type="RefSeq" id="WP_106456067.1">
    <property type="nucleotide sequence ID" value="NZ_PXOH01000005.1"/>
</dbReference>
<protein>
    <submittedName>
        <fullName evidence="7">4-hydroxyphenylpyruvate dioxygenase</fullName>
    </submittedName>
</protein>
<dbReference type="Gene3D" id="3.10.180.10">
    <property type="entry name" value="2,3-Dihydroxybiphenyl 1,2-Dioxygenase, domain 1"/>
    <property type="match status" value="2"/>
</dbReference>
<dbReference type="Pfam" id="PF00903">
    <property type="entry name" value="Glyoxalase"/>
    <property type="match status" value="1"/>
</dbReference>
<evidence type="ECO:0000256" key="5">
    <source>
        <dbReference type="PIRSR" id="PIRSR009283-1"/>
    </source>
</evidence>
<name>A0A2T1M0C3_9CHRO</name>
<gene>
    <name evidence="7" type="primary">hppD</name>
    <name evidence="7" type="ORF">C7H19_06425</name>
</gene>
<dbReference type="InterPro" id="IPR004360">
    <property type="entry name" value="Glyas_Fos-R_dOase_dom"/>
</dbReference>
<dbReference type="OrthoDB" id="9780241at2"/>
<sequence>MYIDYVHFYVEDAKKWRNWFVNVMGFLVIASGENVHTLTEVVGNVGNKDNSPIIFVLSSPLTLFSPVTKFLQKHPSGVVEIAFSVDDLEKIINNNAQIFEPIEERISSEGRVKWSQIKNPANLKHTLIERQGKTPIIPELNLTEIAYIPTQQSNFNKIDHLVLNVASGELANTANWYETVLEFEKKQSFRIQTEQSGLYSQVMVHPVSGVQIPINEPSSPNSQIQEFLDINQGSGIQHIALQTSKIVQLTESLRLAGLSFLKVPKNYYEQISNKNEQKIIELLELEALIKQEILIDLEIDHNLVNSTNYPLLLQIFTQPIFEKPTFFFELIERREQAKGFGEGNFRALFEAIEREQIKRGNLII</sequence>
<organism evidence="7 8">
    <name type="scientific">Aphanothece hegewaldii CCALA 016</name>
    <dbReference type="NCBI Taxonomy" id="2107694"/>
    <lineage>
        <taxon>Bacteria</taxon>
        <taxon>Bacillati</taxon>
        <taxon>Cyanobacteriota</taxon>
        <taxon>Cyanophyceae</taxon>
        <taxon>Oscillatoriophycideae</taxon>
        <taxon>Chroococcales</taxon>
        <taxon>Aphanothecaceae</taxon>
        <taxon>Aphanothece</taxon>
    </lineage>
</organism>
<keyword evidence="7" id="KW-0223">Dioxygenase</keyword>
<keyword evidence="3" id="KW-0677">Repeat</keyword>
<reference evidence="7 8" key="1">
    <citation type="submission" date="2018-03" db="EMBL/GenBank/DDBJ databases">
        <title>The ancient ancestry and fast evolution of plastids.</title>
        <authorList>
            <person name="Moore K.R."/>
            <person name="Magnabosco C."/>
            <person name="Momper L."/>
            <person name="Gold D.A."/>
            <person name="Bosak T."/>
            <person name="Fournier G.P."/>
        </authorList>
    </citation>
    <scope>NUCLEOTIDE SEQUENCE [LARGE SCALE GENOMIC DNA]</scope>
    <source>
        <strain evidence="7 8">CCALA 016</strain>
    </source>
</reference>
<dbReference type="GO" id="GO:0003868">
    <property type="term" value="F:4-hydroxyphenylpyruvate dioxygenase activity"/>
    <property type="evidence" value="ECO:0007669"/>
    <property type="project" value="InterPro"/>
</dbReference>
<comment type="cofactor">
    <cofactor evidence="5">
        <name>Fe cation</name>
        <dbReference type="ChEBI" id="CHEBI:24875"/>
    </cofactor>
    <text evidence="5">Binds 1 Fe cation per subunit.</text>
</comment>
<feature type="domain" description="VOC" evidence="6">
    <location>
        <begin position="2"/>
        <end position="130"/>
    </location>
</feature>
<dbReference type="PROSITE" id="PS51819">
    <property type="entry name" value="VOC"/>
    <property type="match status" value="2"/>
</dbReference>
<keyword evidence="7" id="KW-0670">Pyruvate</keyword>
<dbReference type="GO" id="GO:0046872">
    <property type="term" value="F:metal ion binding"/>
    <property type="evidence" value="ECO:0007669"/>
    <property type="project" value="UniProtKB-KW"/>
</dbReference>
<keyword evidence="7" id="KW-0560">Oxidoreductase</keyword>
<feature type="domain" description="VOC" evidence="6">
    <location>
        <begin position="157"/>
        <end position="296"/>
    </location>
</feature>
<dbReference type="GO" id="GO:0006572">
    <property type="term" value="P:L-tyrosine catabolic process"/>
    <property type="evidence" value="ECO:0007669"/>
    <property type="project" value="TreeGrafter"/>
</dbReference>
<dbReference type="PIRSF" id="PIRSF009283">
    <property type="entry name" value="HPP_dOase"/>
    <property type="match status" value="1"/>
</dbReference>
<accession>A0A2T1M0C3</accession>
<comment type="similarity">
    <text evidence="1">Belongs to the 4HPPD family.</text>
</comment>
<dbReference type="Proteomes" id="UP000239001">
    <property type="component" value="Unassembled WGS sequence"/>
</dbReference>
<evidence type="ECO:0000256" key="2">
    <source>
        <dbReference type="ARBA" id="ARBA00022723"/>
    </source>
</evidence>
<dbReference type="InterPro" id="IPR041735">
    <property type="entry name" value="4OHPhenylPyrv_dOase_C"/>
</dbReference>
<proteinExistence type="inferred from homology"/>
<evidence type="ECO:0000256" key="4">
    <source>
        <dbReference type="ARBA" id="ARBA00023004"/>
    </source>
</evidence>
<dbReference type="NCBIfam" id="TIGR01263">
    <property type="entry name" value="4HPPD"/>
    <property type="match status" value="1"/>
</dbReference>
<keyword evidence="2 5" id="KW-0479">Metal-binding</keyword>
<feature type="binding site" evidence="5">
    <location>
        <position position="238"/>
    </location>
    <ligand>
        <name>Fe cation</name>
        <dbReference type="ChEBI" id="CHEBI:24875"/>
    </ligand>
</feature>
<reference evidence="7 8" key="2">
    <citation type="submission" date="2018-03" db="EMBL/GenBank/DDBJ databases">
        <authorList>
            <person name="Keele B.F."/>
        </authorList>
    </citation>
    <scope>NUCLEOTIDE SEQUENCE [LARGE SCALE GENOMIC DNA]</scope>
    <source>
        <strain evidence="7 8">CCALA 016</strain>
    </source>
</reference>
<dbReference type="InterPro" id="IPR041736">
    <property type="entry name" value="4OHPhenylPyrv_dOase_N"/>
</dbReference>
<dbReference type="PANTHER" id="PTHR11959:SF1">
    <property type="entry name" value="4-HYDROXYPHENYLPYRUVATE DIOXYGENASE"/>
    <property type="match status" value="1"/>
</dbReference>
<evidence type="ECO:0000259" key="6">
    <source>
        <dbReference type="PROSITE" id="PS51819"/>
    </source>
</evidence>
<evidence type="ECO:0000256" key="1">
    <source>
        <dbReference type="ARBA" id="ARBA00005877"/>
    </source>
</evidence>
<dbReference type="InterPro" id="IPR029068">
    <property type="entry name" value="Glyas_Bleomycin-R_OHBP_Dase"/>
</dbReference>
<evidence type="ECO:0000313" key="7">
    <source>
        <dbReference type="EMBL" id="PSF38102.1"/>
    </source>
</evidence>
<feature type="binding site" evidence="5">
    <location>
        <position position="329"/>
    </location>
    <ligand>
        <name>Fe cation</name>
        <dbReference type="ChEBI" id="CHEBI:24875"/>
    </ligand>
</feature>
<dbReference type="AlphaFoldDB" id="A0A2T1M0C3"/>
<feature type="binding site" evidence="5">
    <location>
        <position position="160"/>
    </location>
    <ligand>
        <name>Fe cation</name>
        <dbReference type="ChEBI" id="CHEBI:24875"/>
    </ligand>
</feature>
<keyword evidence="4 5" id="KW-0408">Iron</keyword>
<dbReference type="CDD" id="cd08342">
    <property type="entry name" value="HPPD_N_like"/>
    <property type="match status" value="1"/>
</dbReference>
<dbReference type="InterPro" id="IPR005956">
    <property type="entry name" value="4OHPhenylPyrv_dOase"/>
</dbReference>
<evidence type="ECO:0000256" key="3">
    <source>
        <dbReference type="ARBA" id="ARBA00022737"/>
    </source>
</evidence>
<dbReference type="SUPFAM" id="SSF54593">
    <property type="entry name" value="Glyoxalase/Bleomycin resistance protein/Dihydroxybiphenyl dioxygenase"/>
    <property type="match status" value="1"/>
</dbReference>
<dbReference type="InterPro" id="IPR037523">
    <property type="entry name" value="VOC_core"/>
</dbReference>
<keyword evidence="8" id="KW-1185">Reference proteome</keyword>